<keyword evidence="3" id="KW-0675">Receptor</keyword>
<reference evidence="4" key="1">
    <citation type="journal article" date="2019" name="Int. J. Syst. Evol. Microbiol.">
        <title>The Global Catalogue of Microorganisms (GCM) 10K type strain sequencing project: providing services to taxonomists for standard genome sequencing and annotation.</title>
        <authorList>
            <consortium name="The Broad Institute Genomics Platform"/>
            <consortium name="The Broad Institute Genome Sequencing Center for Infectious Disease"/>
            <person name="Wu L."/>
            <person name="Ma J."/>
        </authorList>
    </citation>
    <scope>NUCLEOTIDE SEQUENCE [LARGE SCALE GENOMIC DNA]</scope>
    <source>
        <strain evidence="4">CGMCC 4.1469</strain>
    </source>
</reference>
<protein>
    <submittedName>
        <fullName evidence="3">Helical backbone metal receptor</fullName>
    </submittedName>
</protein>
<sequence>MEQRAGGQVPVGGDSREAAGGRAGLPVDDLGSAVPLGGGPVRRVVSLVPSLTEAVAATAPHLVVGATDWCTHPAGLTATRIGGTKNPDVRRITALAPDLVLANEEENRRPDLDALRAAGLAVWVTDIRTLDQAFTSLHRLLTVGCGLPRPAWLDAAEAAWADPGPLALRPRRRAVVPIWRRPWMVLGRDAFAGDVLRRLGVDLLHADHPDRYPAVPLPELMACEPDLVVLPDEPYRFTAEDGPEAFPGIPTALVDGRHLTWYGPSLAEAPTVLAAQLHAGASRA</sequence>
<evidence type="ECO:0000256" key="2">
    <source>
        <dbReference type="SAM" id="MobiDB-lite"/>
    </source>
</evidence>
<dbReference type="SUPFAM" id="SSF53807">
    <property type="entry name" value="Helical backbone' metal receptor"/>
    <property type="match status" value="1"/>
</dbReference>
<name>A0ABW1EN67_9ACTN</name>
<evidence type="ECO:0000313" key="3">
    <source>
        <dbReference type="EMBL" id="MFC5883458.1"/>
    </source>
</evidence>
<proteinExistence type="inferred from homology"/>
<keyword evidence="4" id="KW-1185">Reference proteome</keyword>
<dbReference type="EMBL" id="JBHSOD010000001">
    <property type="protein sequence ID" value="MFC5883458.1"/>
    <property type="molecule type" value="Genomic_DNA"/>
</dbReference>
<dbReference type="InterPro" id="IPR054828">
    <property type="entry name" value="Vit_B12_bind_prot"/>
</dbReference>
<evidence type="ECO:0000256" key="1">
    <source>
        <dbReference type="ARBA" id="ARBA00008814"/>
    </source>
</evidence>
<dbReference type="RefSeq" id="WP_313766262.1">
    <property type="nucleotide sequence ID" value="NZ_BAAAVH010000072.1"/>
</dbReference>
<dbReference type="PANTHER" id="PTHR30535:SF35">
    <property type="entry name" value="PERIPLASMIC BINDING PROTEIN"/>
    <property type="match status" value="1"/>
</dbReference>
<feature type="region of interest" description="Disordered" evidence="2">
    <location>
        <begin position="1"/>
        <end position="27"/>
    </location>
</feature>
<dbReference type="PANTHER" id="PTHR30535">
    <property type="entry name" value="VITAMIN B12-BINDING PROTEIN"/>
    <property type="match status" value="1"/>
</dbReference>
<dbReference type="NCBIfam" id="NF038402">
    <property type="entry name" value="TroA_like"/>
    <property type="match status" value="1"/>
</dbReference>
<dbReference type="Gene3D" id="3.40.50.1980">
    <property type="entry name" value="Nitrogenase molybdenum iron protein domain"/>
    <property type="match status" value="2"/>
</dbReference>
<comment type="caution">
    <text evidence="3">The sequence shown here is derived from an EMBL/GenBank/DDBJ whole genome shotgun (WGS) entry which is preliminary data.</text>
</comment>
<accession>A0ABW1EN67</accession>
<gene>
    <name evidence="3" type="ORF">ACFP0N_00515</name>
</gene>
<dbReference type="InterPro" id="IPR050902">
    <property type="entry name" value="ABC_Transporter_SBP"/>
</dbReference>
<evidence type="ECO:0000313" key="4">
    <source>
        <dbReference type="Proteomes" id="UP001596067"/>
    </source>
</evidence>
<comment type="similarity">
    <text evidence="1">Belongs to the bacterial solute-binding protein 8 family.</text>
</comment>
<dbReference type="Proteomes" id="UP001596067">
    <property type="component" value="Unassembled WGS sequence"/>
</dbReference>
<organism evidence="3 4">
    <name type="scientific">Kitasatospora aburaviensis</name>
    <dbReference type="NCBI Taxonomy" id="67265"/>
    <lineage>
        <taxon>Bacteria</taxon>
        <taxon>Bacillati</taxon>
        <taxon>Actinomycetota</taxon>
        <taxon>Actinomycetes</taxon>
        <taxon>Kitasatosporales</taxon>
        <taxon>Streptomycetaceae</taxon>
        <taxon>Kitasatospora</taxon>
    </lineage>
</organism>